<protein>
    <submittedName>
        <fullName evidence="11">Lipoprotein-releasing ABC transporter permease subunit LolE</fullName>
    </submittedName>
</protein>
<evidence type="ECO:0000256" key="7">
    <source>
        <dbReference type="ARBA" id="ARBA00023136"/>
    </source>
</evidence>
<evidence type="ECO:0000313" key="12">
    <source>
        <dbReference type="Proteomes" id="UP000244441"/>
    </source>
</evidence>
<evidence type="ECO:0000256" key="8">
    <source>
        <dbReference type="SAM" id="Phobius"/>
    </source>
</evidence>
<evidence type="ECO:0000259" key="10">
    <source>
        <dbReference type="Pfam" id="PF12704"/>
    </source>
</evidence>
<comment type="subcellular location">
    <subcellularLocation>
        <location evidence="1">Cell membrane</location>
        <topology evidence="1">Multi-pass membrane protein</topology>
    </subcellularLocation>
</comment>
<evidence type="ECO:0000256" key="5">
    <source>
        <dbReference type="ARBA" id="ARBA00022692"/>
    </source>
</evidence>
<dbReference type="AlphaFoldDB" id="A0A2S0VTA0"/>
<feature type="domain" description="ABC3 transporter permease C-terminal" evidence="9">
    <location>
        <begin position="274"/>
        <end position="407"/>
    </location>
</feature>
<evidence type="ECO:0000259" key="9">
    <source>
        <dbReference type="Pfam" id="PF02687"/>
    </source>
</evidence>
<evidence type="ECO:0000313" key="11">
    <source>
        <dbReference type="EMBL" id="AWB67446.1"/>
    </source>
</evidence>
<keyword evidence="4" id="KW-1003">Cell membrane</keyword>
<evidence type="ECO:0000256" key="4">
    <source>
        <dbReference type="ARBA" id="ARBA00022475"/>
    </source>
</evidence>
<dbReference type="PANTHER" id="PTHR30489">
    <property type="entry name" value="LIPOPROTEIN-RELEASING SYSTEM TRANSMEMBRANE PROTEIN LOLE"/>
    <property type="match status" value="1"/>
</dbReference>
<dbReference type="RefSeq" id="WP_108603493.1">
    <property type="nucleotide sequence ID" value="NZ_CP026604.1"/>
</dbReference>
<gene>
    <name evidence="11" type="ORF">C2869_13790</name>
</gene>
<sequence>MANFFSLFVGWRYARATTQNRFIRFISASSIIGIMLGCAVLIIVLSAMNGFERELKNRLLSVVSHIEFTAVELEGIKDWQSLAADIKNNEQVIAVAPFIKINGLLQKGKHLKPLQVRGIDWQLEQQVSDLSSYVDAQTQSRFNQGEGIILGAGLVEELGLTVGDKVEFLIPKQNESLKLTAPNLVRLELLGSFKLGGQLDYSMGYVSLPVAAKESGWQQGVQGLRLKINEVFDAPSIARQIGFQLPVYVYIGNWTHEYGHLYNDILLVRQVMYIILILVIAVACFNIVSTLVMAVNEKAGDIAILKTMGTHNSTIIRIFMLQGAYNGILGVVFGTILGCLGALYLTPLLRSIESLLGVQFLAADVYFVDFLPSQLVVADVAVTAGAALLLSLFSTIYPAYRATKVDPAGVLGGQ</sequence>
<dbReference type="InterPro" id="IPR025857">
    <property type="entry name" value="MacB_PCD"/>
</dbReference>
<evidence type="ECO:0000256" key="1">
    <source>
        <dbReference type="ARBA" id="ARBA00004651"/>
    </source>
</evidence>
<keyword evidence="12" id="KW-1185">Reference proteome</keyword>
<dbReference type="PANTHER" id="PTHR30489:SF0">
    <property type="entry name" value="LIPOPROTEIN-RELEASING SYSTEM TRANSMEMBRANE PROTEIN LOLE"/>
    <property type="match status" value="1"/>
</dbReference>
<dbReference type="GO" id="GO:0042953">
    <property type="term" value="P:lipoprotein transport"/>
    <property type="evidence" value="ECO:0007669"/>
    <property type="project" value="InterPro"/>
</dbReference>
<dbReference type="Pfam" id="PF12704">
    <property type="entry name" value="MacB_PCD"/>
    <property type="match status" value="1"/>
</dbReference>
<proteinExistence type="inferred from homology"/>
<keyword evidence="5 8" id="KW-0812">Transmembrane</keyword>
<accession>A0A2S0VTA0</accession>
<dbReference type="EMBL" id="CP026604">
    <property type="protein sequence ID" value="AWB67446.1"/>
    <property type="molecule type" value="Genomic_DNA"/>
</dbReference>
<dbReference type="InterPro" id="IPR003838">
    <property type="entry name" value="ABC3_permease_C"/>
</dbReference>
<name>A0A2S0VTA0_9ALTE</name>
<evidence type="ECO:0000256" key="2">
    <source>
        <dbReference type="ARBA" id="ARBA00005236"/>
    </source>
</evidence>
<dbReference type="InterPro" id="IPR051447">
    <property type="entry name" value="Lipoprotein-release_system"/>
</dbReference>
<dbReference type="Pfam" id="PF02687">
    <property type="entry name" value="FtsX"/>
    <property type="match status" value="1"/>
</dbReference>
<organism evidence="11 12">
    <name type="scientific">Saccharobesus litoralis</name>
    <dbReference type="NCBI Taxonomy" id="2172099"/>
    <lineage>
        <taxon>Bacteria</taxon>
        <taxon>Pseudomonadati</taxon>
        <taxon>Pseudomonadota</taxon>
        <taxon>Gammaproteobacteria</taxon>
        <taxon>Alteromonadales</taxon>
        <taxon>Alteromonadaceae</taxon>
        <taxon>Saccharobesus</taxon>
    </lineage>
</organism>
<comment type="similarity">
    <text evidence="2">Belongs to the ABC-4 integral membrane protein family. LolC/E subfamily.</text>
</comment>
<evidence type="ECO:0000256" key="6">
    <source>
        <dbReference type="ARBA" id="ARBA00022989"/>
    </source>
</evidence>
<dbReference type="Proteomes" id="UP000244441">
    <property type="component" value="Chromosome"/>
</dbReference>
<keyword evidence="7 8" id="KW-0472">Membrane</keyword>
<dbReference type="InterPro" id="IPR011925">
    <property type="entry name" value="LolCE_TM"/>
</dbReference>
<dbReference type="OrthoDB" id="9808461at2"/>
<dbReference type="KEGG" id="cate:C2869_13790"/>
<feature type="transmembrane region" description="Helical" evidence="8">
    <location>
        <begin position="315"/>
        <end position="345"/>
    </location>
</feature>
<feature type="transmembrane region" description="Helical" evidence="8">
    <location>
        <begin position="26"/>
        <end position="48"/>
    </location>
</feature>
<feature type="transmembrane region" description="Helical" evidence="8">
    <location>
        <begin position="380"/>
        <end position="400"/>
    </location>
</feature>
<reference evidence="11 12" key="1">
    <citation type="submission" date="2018-01" db="EMBL/GenBank/DDBJ databases">
        <title>Genome sequence of a Cantenovulum-like bacteria.</title>
        <authorList>
            <person name="Tan W.R."/>
            <person name="Lau N.-S."/>
            <person name="Go F."/>
            <person name="Amirul A.-A.A."/>
        </authorList>
    </citation>
    <scope>NUCLEOTIDE SEQUENCE [LARGE SCALE GENOMIC DNA]</scope>
    <source>
        <strain evidence="11 12">CCB-QB4</strain>
    </source>
</reference>
<feature type="domain" description="MacB-like periplasmic core" evidence="10">
    <location>
        <begin position="28"/>
        <end position="168"/>
    </location>
</feature>
<feature type="transmembrane region" description="Helical" evidence="8">
    <location>
        <begin position="271"/>
        <end position="295"/>
    </location>
</feature>
<evidence type="ECO:0000256" key="3">
    <source>
        <dbReference type="ARBA" id="ARBA00022448"/>
    </source>
</evidence>
<dbReference type="NCBIfam" id="NF008357">
    <property type="entry name" value="PRK11146.1"/>
    <property type="match status" value="1"/>
</dbReference>
<dbReference type="NCBIfam" id="TIGR02212">
    <property type="entry name" value="lolCE"/>
    <property type="match status" value="1"/>
</dbReference>
<dbReference type="GO" id="GO:0098797">
    <property type="term" value="C:plasma membrane protein complex"/>
    <property type="evidence" value="ECO:0007669"/>
    <property type="project" value="TreeGrafter"/>
</dbReference>
<keyword evidence="6 8" id="KW-1133">Transmembrane helix</keyword>
<keyword evidence="11" id="KW-0449">Lipoprotein</keyword>
<dbReference type="GO" id="GO:0044874">
    <property type="term" value="P:lipoprotein localization to outer membrane"/>
    <property type="evidence" value="ECO:0007669"/>
    <property type="project" value="TreeGrafter"/>
</dbReference>
<keyword evidence="3" id="KW-0813">Transport</keyword>